<sequence length="515" mass="58604">MVVIGYNLIEQLAALNGSEWSVAGILNEVLPEQRNLWEARCLLKPVSYERNTPDSKKRIVASIHDTRFKRSGSVAPIPVAASNTFALANPFSKQPVLTADTDNQPSLGTIGNNYRGHILTLWEDKFRRKCLAVEDVLFLLARPNVACTLESASFLRATQMSYDQVIELEMALAMLREQGGWCHPHPDHSQASAVSLCDRLAQNLWVHGRTLPISRTCSSMLPEVIRTKRLPAVRVKPVRKRYERPTVQPRPQLENQCSMLSKAAPSINGCPLDIRDWVRDHCMEEVVRSTAMRKHFAAEKLLVWTPYLCLYWFAKLTLYLPRYLSADTSTKSFTGALCIGASKRCGYNVTNRPADFAAFFRLWAKWMATIAQQREYEAIAAAVYIQSWFRGVKGKQAAAVHHLHRAATLIQARWRGFLSRKMFKRRRRFLAYNRAAHQVQRYYHSYLFRVRYLDAANEEKNRPRQSEARQTVTSEPRAVQFLSVHSVHAALWDARGDCIKAENRCGGAAAERVSG</sequence>
<dbReference type="InterPro" id="IPR027417">
    <property type="entry name" value="P-loop_NTPase"/>
</dbReference>
<accession>G4ZNF9</accession>
<dbReference type="SUPFAM" id="SSF52540">
    <property type="entry name" value="P-loop containing nucleoside triphosphate hydrolases"/>
    <property type="match status" value="1"/>
</dbReference>
<dbReference type="Proteomes" id="UP000002640">
    <property type="component" value="Unassembled WGS sequence"/>
</dbReference>
<protein>
    <submittedName>
        <fullName evidence="1">Uncharacterized protein</fullName>
    </submittedName>
</protein>
<gene>
    <name evidence="1" type="ORF">PHYSODRAFT_302452</name>
</gene>
<dbReference type="RefSeq" id="XP_009529844.1">
    <property type="nucleotide sequence ID" value="XM_009531549.1"/>
</dbReference>
<dbReference type="EMBL" id="JH159155">
    <property type="protein sequence ID" value="EGZ16095.1"/>
    <property type="molecule type" value="Genomic_DNA"/>
</dbReference>
<dbReference type="Gene3D" id="1.20.5.190">
    <property type="match status" value="1"/>
</dbReference>
<dbReference type="AlphaFoldDB" id="G4ZNF9"/>
<dbReference type="InParanoid" id="G4ZNF9"/>
<dbReference type="PROSITE" id="PS50096">
    <property type="entry name" value="IQ"/>
    <property type="match status" value="1"/>
</dbReference>
<dbReference type="SMR" id="G4ZNF9"/>
<reference evidence="1 2" key="1">
    <citation type="journal article" date="2006" name="Science">
        <title>Phytophthora genome sequences uncover evolutionary origins and mechanisms of pathogenesis.</title>
        <authorList>
            <person name="Tyler B.M."/>
            <person name="Tripathy S."/>
            <person name="Zhang X."/>
            <person name="Dehal P."/>
            <person name="Jiang R.H."/>
            <person name="Aerts A."/>
            <person name="Arredondo F.D."/>
            <person name="Baxter L."/>
            <person name="Bensasson D."/>
            <person name="Beynon J.L."/>
            <person name="Chapman J."/>
            <person name="Damasceno C.M."/>
            <person name="Dorrance A.E."/>
            <person name="Dou D."/>
            <person name="Dickerman A.W."/>
            <person name="Dubchak I.L."/>
            <person name="Garbelotto M."/>
            <person name="Gijzen M."/>
            <person name="Gordon S.G."/>
            <person name="Govers F."/>
            <person name="Grunwald N.J."/>
            <person name="Huang W."/>
            <person name="Ivors K.L."/>
            <person name="Jones R.W."/>
            <person name="Kamoun S."/>
            <person name="Krampis K."/>
            <person name="Lamour K.H."/>
            <person name="Lee M.K."/>
            <person name="McDonald W.H."/>
            <person name="Medina M."/>
            <person name="Meijer H.J."/>
            <person name="Nordberg E.K."/>
            <person name="Maclean D.J."/>
            <person name="Ospina-Giraldo M.D."/>
            <person name="Morris P.F."/>
            <person name="Phuntumart V."/>
            <person name="Putnam N.H."/>
            <person name="Rash S."/>
            <person name="Rose J.K."/>
            <person name="Sakihama Y."/>
            <person name="Salamov A.A."/>
            <person name="Savidor A."/>
            <person name="Scheuring C.F."/>
            <person name="Smith B.M."/>
            <person name="Sobral B.W."/>
            <person name="Terry A."/>
            <person name="Torto-Alalibo T.A."/>
            <person name="Win J."/>
            <person name="Xu Z."/>
            <person name="Zhang H."/>
            <person name="Grigoriev I.V."/>
            <person name="Rokhsar D.S."/>
            <person name="Boore J.L."/>
        </authorList>
    </citation>
    <scope>NUCLEOTIDE SEQUENCE [LARGE SCALE GENOMIC DNA]</scope>
    <source>
        <strain evidence="1 2">P6497</strain>
    </source>
</reference>
<dbReference type="KEGG" id="psoj:PHYSODRAFT_302452"/>
<dbReference type="CDD" id="cd23767">
    <property type="entry name" value="IQCD"/>
    <property type="match status" value="1"/>
</dbReference>
<organism evidence="1 2">
    <name type="scientific">Phytophthora sojae (strain P6497)</name>
    <name type="common">Soybean stem and root rot agent</name>
    <name type="synonym">Phytophthora megasperma f. sp. glycines</name>
    <dbReference type="NCBI Taxonomy" id="1094619"/>
    <lineage>
        <taxon>Eukaryota</taxon>
        <taxon>Sar</taxon>
        <taxon>Stramenopiles</taxon>
        <taxon>Oomycota</taxon>
        <taxon>Peronosporomycetes</taxon>
        <taxon>Peronosporales</taxon>
        <taxon>Peronosporaceae</taxon>
        <taxon>Phytophthora</taxon>
    </lineage>
</organism>
<dbReference type="GeneID" id="20642142"/>
<dbReference type="InterPro" id="IPR000048">
    <property type="entry name" value="IQ_motif_EF-hand-BS"/>
</dbReference>
<evidence type="ECO:0000313" key="1">
    <source>
        <dbReference type="EMBL" id="EGZ16095.1"/>
    </source>
</evidence>
<proteinExistence type="predicted"/>
<name>G4ZNF9_PHYSP</name>
<evidence type="ECO:0000313" key="2">
    <source>
        <dbReference type="Proteomes" id="UP000002640"/>
    </source>
</evidence>
<dbReference type="Pfam" id="PF00612">
    <property type="entry name" value="IQ"/>
    <property type="match status" value="2"/>
</dbReference>
<keyword evidence="2" id="KW-1185">Reference proteome</keyword>
<dbReference type="SMART" id="SM00015">
    <property type="entry name" value="IQ"/>
    <property type="match status" value="2"/>
</dbReference>